<reference evidence="1 2" key="1">
    <citation type="submission" date="2017-10" db="EMBL/GenBank/DDBJ databases">
        <title>Comparative genomics in systemic dimorphic fungi from Ajellomycetaceae.</title>
        <authorList>
            <person name="Munoz J.F."/>
            <person name="Mcewen J.G."/>
            <person name="Clay O.K."/>
            <person name="Cuomo C.A."/>
        </authorList>
    </citation>
    <scope>NUCLEOTIDE SEQUENCE [LARGE SCALE GENOMIC DNA]</scope>
    <source>
        <strain evidence="1 2">UAMH7299</strain>
    </source>
</reference>
<evidence type="ECO:0000313" key="1">
    <source>
        <dbReference type="EMBL" id="PGG94922.1"/>
    </source>
</evidence>
<dbReference type="Proteomes" id="UP000224634">
    <property type="component" value="Unassembled WGS sequence"/>
</dbReference>
<protein>
    <submittedName>
        <fullName evidence="1">Uncharacterized protein</fullName>
    </submittedName>
</protein>
<evidence type="ECO:0000313" key="2">
    <source>
        <dbReference type="Proteomes" id="UP000224634"/>
    </source>
</evidence>
<proteinExistence type="predicted"/>
<accession>A0A2B7WEA5</accession>
<gene>
    <name evidence="1" type="ORF">AJ80_10091</name>
</gene>
<feature type="non-terminal residue" evidence="1">
    <location>
        <position position="1"/>
    </location>
</feature>
<dbReference type="EMBL" id="PDNA01000615">
    <property type="protein sequence ID" value="PGG94922.1"/>
    <property type="molecule type" value="Genomic_DNA"/>
</dbReference>
<comment type="caution">
    <text evidence="1">The sequence shown here is derived from an EMBL/GenBank/DDBJ whole genome shotgun (WGS) entry which is preliminary data.</text>
</comment>
<dbReference type="AlphaFoldDB" id="A0A2B7WEA5"/>
<sequence length="55" mass="6187">VPRSAHCVRVLRPEDHSDRGALAADAPIVPQTRAPWALRPRHRTAIHKGEVPQRH</sequence>
<name>A0A2B7WEA5_POLH7</name>
<organism evidence="1 2">
    <name type="scientific">Polytolypa hystricis (strain UAMH7299)</name>
    <dbReference type="NCBI Taxonomy" id="1447883"/>
    <lineage>
        <taxon>Eukaryota</taxon>
        <taxon>Fungi</taxon>
        <taxon>Dikarya</taxon>
        <taxon>Ascomycota</taxon>
        <taxon>Pezizomycotina</taxon>
        <taxon>Eurotiomycetes</taxon>
        <taxon>Eurotiomycetidae</taxon>
        <taxon>Onygenales</taxon>
        <taxon>Onygenales incertae sedis</taxon>
        <taxon>Polytolypa</taxon>
    </lineage>
</organism>
<keyword evidence="2" id="KW-1185">Reference proteome</keyword>